<evidence type="ECO:0000313" key="1">
    <source>
        <dbReference type="EnsemblPlants" id="Bo01489s010.1"/>
    </source>
</evidence>
<dbReference type="Proteomes" id="UP000032141">
    <property type="component" value="Unassembled WGS sequence"/>
</dbReference>
<dbReference type="AlphaFoldDB" id="A0A0D2ZV46"/>
<name>A0A0D2ZV46_BRAOL</name>
<dbReference type="Gramene" id="Bo01489s010.1">
    <property type="protein sequence ID" value="Bo01489s010.1"/>
    <property type="gene ID" value="Bo01489s010"/>
</dbReference>
<reference evidence="1" key="1">
    <citation type="journal article" date="2014" name="Genome Biol.">
        <title>Transcriptome and methylome profiling reveals relics of genome dominance in the mesopolyploid Brassica oleracea.</title>
        <authorList>
            <person name="Parkin I.A."/>
            <person name="Koh C."/>
            <person name="Tang H."/>
            <person name="Robinson S.J."/>
            <person name="Kagale S."/>
            <person name="Clarke W.E."/>
            <person name="Town C.D."/>
            <person name="Nixon J."/>
            <person name="Krishnakumar V."/>
            <person name="Bidwell S.L."/>
            <person name="Denoeud F."/>
            <person name="Belcram H."/>
            <person name="Links M.G."/>
            <person name="Just J."/>
            <person name="Clarke C."/>
            <person name="Bender T."/>
            <person name="Huebert T."/>
            <person name="Mason A.S."/>
            <person name="Pires J.C."/>
            <person name="Barker G."/>
            <person name="Moore J."/>
            <person name="Walley P.G."/>
            <person name="Manoli S."/>
            <person name="Batley J."/>
            <person name="Edwards D."/>
            <person name="Nelson M.N."/>
            <person name="Wang X."/>
            <person name="Paterson A.H."/>
            <person name="King G."/>
            <person name="Bancroft I."/>
            <person name="Chalhoub B."/>
            <person name="Sharpe A.G."/>
        </authorList>
    </citation>
    <scope>NUCLEOTIDE SEQUENCE [LARGE SCALE GENOMIC DNA]</scope>
    <source>
        <strain evidence="1">cv. TO1000</strain>
    </source>
</reference>
<keyword evidence="2" id="KW-1185">Reference proteome</keyword>
<proteinExistence type="predicted"/>
<reference evidence="1" key="2">
    <citation type="submission" date="2015-06" db="UniProtKB">
        <authorList>
            <consortium name="EnsemblPlants"/>
        </authorList>
    </citation>
    <scope>IDENTIFICATION</scope>
</reference>
<organism evidence="1 2">
    <name type="scientific">Brassica oleracea var. oleracea</name>
    <dbReference type="NCBI Taxonomy" id="109376"/>
    <lineage>
        <taxon>Eukaryota</taxon>
        <taxon>Viridiplantae</taxon>
        <taxon>Streptophyta</taxon>
        <taxon>Embryophyta</taxon>
        <taxon>Tracheophyta</taxon>
        <taxon>Spermatophyta</taxon>
        <taxon>Magnoliopsida</taxon>
        <taxon>eudicotyledons</taxon>
        <taxon>Gunneridae</taxon>
        <taxon>Pentapetalae</taxon>
        <taxon>rosids</taxon>
        <taxon>malvids</taxon>
        <taxon>Brassicales</taxon>
        <taxon>Brassicaceae</taxon>
        <taxon>Brassiceae</taxon>
        <taxon>Brassica</taxon>
    </lineage>
</organism>
<sequence length="700" mass="78561">MFLSSQKWISRNRSCDSDRPGEMSLKYMAAGAFPVVTGKDQTFGEDEVEESRGIDSGRRRFVIVIKRRNSYDVKRLQQNLRTELRKLKTVERPNSLSVEYSGFSTSEECGEHRETDRILNKWYQSAGYGDSRIHRVNVKGRRKRRLLEVDEDDVGSGGKNVHGGRSNRICCCVPSFLSEDMKAERSSSSSQLLIYSSPSQREAVMAGKSYSAKVKRELKLAGLQRMYIVFAKDDQGSGLVSDCVLVRFQDSSERKLQRSMTVRFSHKGKGSDSCGYEEFRSAGSVTRVKDQILVDMRSSGSDDQSYQKIRNRAGSNKAGFLLNESRLLHLWLLFSGSNVIKRIGSAWVQSQDRRASSVNRSYCLNSKVFLQNIKGKESKKLVLLVLFPLGQGCYKLKSAGMSQVMVAHVFRNSNPRPVEVSETRRGSSATGSDGFLKSSQLLMPSEGEESQVQCLQENLKCSDFKAESERNTVSGWSYFSAKNLVKIDEYQSELWHKSNEEVEIFSVRKALAGLTSVEPKSGTAGETHHVLDIDVKEAVKKVSQGIGKGTRVESTHNKVLFEVNQMGLQRIQVLNQGASGLRKKIQVPKEFQASISSDKLLRWSFGKRFKRAVARKSSGCIKMDTDARICKELQMSKFAQVHEEKKAQGKVAFCIHESLSGVGVPHGVLGGIWVHFELKRSVLGDHWTSRAWERHHGATP</sequence>
<evidence type="ECO:0000313" key="2">
    <source>
        <dbReference type="Proteomes" id="UP000032141"/>
    </source>
</evidence>
<protein>
    <submittedName>
        <fullName evidence="1">Uncharacterized protein</fullName>
    </submittedName>
</protein>
<dbReference type="HOGENOM" id="CLU_393994_0_0_1"/>
<dbReference type="EnsemblPlants" id="Bo01489s010.1">
    <property type="protein sequence ID" value="Bo01489s010.1"/>
    <property type="gene ID" value="Bo01489s010"/>
</dbReference>
<accession>A0A0D2ZV46</accession>